<dbReference type="SUPFAM" id="SSF48452">
    <property type="entry name" value="TPR-like"/>
    <property type="match status" value="1"/>
</dbReference>
<dbReference type="OrthoDB" id="608091at2"/>
<feature type="domain" description="SusD-like N-terminal" evidence="8">
    <location>
        <begin position="28"/>
        <end position="228"/>
    </location>
</feature>
<comment type="subcellular location">
    <subcellularLocation>
        <location evidence="1">Cell outer membrane</location>
    </subcellularLocation>
</comment>
<evidence type="ECO:0000259" key="7">
    <source>
        <dbReference type="Pfam" id="PF07980"/>
    </source>
</evidence>
<evidence type="ECO:0000256" key="5">
    <source>
        <dbReference type="ARBA" id="ARBA00023237"/>
    </source>
</evidence>
<feature type="signal peptide" evidence="6">
    <location>
        <begin position="1"/>
        <end position="27"/>
    </location>
</feature>
<comment type="similarity">
    <text evidence="2">Belongs to the SusD family.</text>
</comment>
<dbReference type="Proteomes" id="UP000325105">
    <property type="component" value="Unassembled WGS sequence"/>
</dbReference>
<evidence type="ECO:0000256" key="2">
    <source>
        <dbReference type="ARBA" id="ARBA00006275"/>
    </source>
</evidence>
<evidence type="ECO:0000256" key="4">
    <source>
        <dbReference type="ARBA" id="ARBA00023136"/>
    </source>
</evidence>
<evidence type="ECO:0000256" key="3">
    <source>
        <dbReference type="ARBA" id="ARBA00022729"/>
    </source>
</evidence>
<dbReference type="Pfam" id="PF07980">
    <property type="entry name" value="SusD_RagB"/>
    <property type="match status" value="1"/>
</dbReference>
<dbReference type="AlphaFoldDB" id="A0A5S5D4T0"/>
<sequence>MKNVKFKSNIFLAISLGGLLLSSSCSGFLDQVPDNVLTVDDIFKSRTYVDNYLTQIYANIPNELAQRFVGTQYSGAWTAGSDEAKYTWDFNYANNLNKSTWATTDGTVATFWDNYYKSIRNATDFIDKIDSANPAEVTDAMKTRYKAEARALRAMYYFWLVRLYGPVPLVNEVLPVDAPLNDVLLPRNSFDECITFITTELDIAYTDLPVTPVDDEYGRITKGMAKAFKQQALHLAASPLFNGNRDLSGLINTDGTHLINQTYDINKWRASAEAAKDFIDEFVPTTYDLYVQPNADPFLQAYNSTRYVMSIEWNKEWIFARPASDNYTQYDRTPKHVGFTTDVQGGGALGATQKMVDAYFMANGKSIADPSSGYQPSGFPEYKAPFDTKARSTFAPWTNREPRFYVGITYNRSYWLNQGSNTNEVITVMELSGNSGRKQSTSDVSPTGYIVRKNVVANGSGRGSVQLRLAQIYLDYAEALNEYDPGNSDILKYVNLIRTRAGIPTYGSGTDQIPAPSSQQAMRTAIRKERQVELAFENARYFDCRRWKTADTEFSGEVFGMNMYEDGNAFYERTLIESRTFRQRDYLWPVPDNEILKNELLVQNPGW</sequence>
<comment type="caution">
    <text evidence="9">The sequence shown here is derived from an EMBL/GenBank/DDBJ whole genome shotgun (WGS) entry which is preliminary data.</text>
</comment>
<feature type="domain" description="RagB/SusD" evidence="7">
    <location>
        <begin position="315"/>
        <end position="607"/>
    </location>
</feature>
<protein>
    <submittedName>
        <fullName evidence="9">Putative outer membrane starch-binding protein</fullName>
    </submittedName>
</protein>
<reference evidence="9 10" key="1">
    <citation type="submission" date="2019-07" db="EMBL/GenBank/DDBJ databases">
        <title>Genomic Encyclopedia of Archaeal and Bacterial Type Strains, Phase II (KMG-II): from individual species to whole genera.</title>
        <authorList>
            <person name="Goeker M."/>
        </authorList>
    </citation>
    <scope>NUCLEOTIDE SEQUENCE [LARGE SCALE GENOMIC DNA]</scope>
    <source>
        <strain evidence="9 10">DSM 18850</strain>
    </source>
</reference>
<keyword evidence="10" id="KW-1185">Reference proteome</keyword>
<keyword evidence="3 6" id="KW-0732">Signal</keyword>
<feature type="chain" id="PRO_5024465459" evidence="6">
    <location>
        <begin position="28"/>
        <end position="607"/>
    </location>
</feature>
<keyword evidence="5" id="KW-0998">Cell outer membrane</keyword>
<gene>
    <name evidence="9" type="ORF">BC792_1224</name>
</gene>
<dbReference type="PROSITE" id="PS51257">
    <property type="entry name" value="PROKAR_LIPOPROTEIN"/>
    <property type="match status" value="1"/>
</dbReference>
<dbReference type="Pfam" id="PF14322">
    <property type="entry name" value="SusD-like_3"/>
    <property type="match status" value="1"/>
</dbReference>
<evidence type="ECO:0000256" key="6">
    <source>
        <dbReference type="SAM" id="SignalP"/>
    </source>
</evidence>
<evidence type="ECO:0000259" key="8">
    <source>
        <dbReference type="Pfam" id="PF14322"/>
    </source>
</evidence>
<dbReference type="InterPro" id="IPR011990">
    <property type="entry name" value="TPR-like_helical_dom_sf"/>
</dbReference>
<name>A0A5S5D4T0_9SPHI</name>
<proteinExistence type="inferred from homology"/>
<dbReference type="InterPro" id="IPR033985">
    <property type="entry name" value="SusD-like_N"/>
</dbReference>
<evidence type="ECO:0000313" key="10">
    <source>
        <dbReference type="Proteomes" id="UP000325105"/>
    </source>
</evidence>
<evidence type="ECO:0000256" key="1">
    <source>
        <dbReference type="ARBA" id="ARBA00004442"/>
    </source>
</evidence>
<dbReference type="InterPro" id="IPR012944">
    <property type="entry name" value="SusD_RagB_dom"/>
</dbReference>
<keyword evidence="4" id="KW-0472">Membrane</keyword>
<organism evidence="9 10">
    <name type="scientific">Sphingobacterium allocomposti</name>
    <dbReference type="NCBI Taxonomy" id="415956"/>
    <lineage>
        <taxon>Bacteria</taxon>
        <taxon>Pseudomonadati</taxon>
        <taxon>Bacteroidota</taxon>
        <taxon>Sphingobacteriia</taxon>
        <taxon>Sphingobacteriales</taxon>
        <taxon>Sphingobacteriaceae</taxon>
        <taxon>Sphingobacterium</taxon>
    </lineage>
</organism>
<dbReference type="RefSeq" id="WP_148909727.1">
    <property type="nucleotide sequence ID" value="NZ_VNHX01000022.1"/>
</dbReference>
<evidence type="ECO:0000313" key="9">
    <source>
        <dbReference type="EMBL" id="TYP91037.1"/>
    </source>
</evidence>
<accession>A0A5S5D4T0</accession>
<dbReference type="GO" id="GO:0009279">
    <property type="term" value="C:cell outer membrane"/>
    <property type="evidence" value="ECO:0007669"/>
    <property type="project" value="UniProtKB-SubCell"/>
</dbReference>
<dbReference type="EMBL" id="VNHX01000022">
    <property type="protein sequence ID" value="TYP91037.1"/>
    <property type="molecule type" value="Genomic_DNA"/>
</dbReference>
<dbReference type="Gene3D" id="1.25.40.390">
    <property type="match status" value="1"/>
</dbReference>